<dbReference type="EMBL" id="CP042913">
    <property type="protein sequence ID" value="QEG33217.1"/>
    <property type="molecule type" value="Genomic_DNA"/>
</dbReference>
<dbReference type="Proteomes" id="UP000323917">
    <property type="component" value="Chromosome"/>
</dbReference>
<dbReference type="GO" id="GO:0005829">
    <property type="term" value="C:cytosol"/>
    <property type="evidence" value="ECO:0007669"/>
    <property type="project" value="TreeGrafter"/>
</dbReference>
<keyword evidence="2" id="KW-0436">Ligase</keyword>
<dbReference type="SUPFAM" id="SSF52317">
    <property type="entry name" value="Class I glutamine amidotransferase-like"/>
    <property type="match status" value="1"/>
</dbReference>
<dbReference type="EC" id="6.3.5.2" evidence="2"/>
<dbReference type="Pfam" id="PF00117">
    <property type="entry name" value="GATase"/>
    <property type="match status" value="1"/>
</dbReference>
<dbReference type="Gene3D" id="3.40.50.880">
    <property type="match status" value="1"/>
</dbReference>
<dbReference type="CDD" id="cd01741">
    <property type="entry name" value="GATase1_1"/>
    <property type="match status" value="1"/>
</dbReference>
<dbReference type="RefSeq" id="WP_238476617.1">
    <property type="nucleotide sequence ID" value="NZ_CP042913.1"/>
</dbReference>
<evidence type="ECO:0000313" key="3">
    <source>
        <dbReference type="Proteomes" id="UP000323917"/>
    </source>
</evidence>
<evidence type="ECO:0000259" key="1">
    <source>
        <dbReference type="Pfam" id="PF00117"/>
    </source>
</evidence>
<protein>
    <submittedName>
        <fullName evidence="2">GMP synthase [glutamine-hydrolyzing]</fullName>
        <ecNumber evidence="2">6.3.5.2</ecNumber>
    </submittedName>
</protein>
<dbReference type="KEGG" id="bgok:Pr1d_04780"/>
<accession>A0A5B9Q2G9</accession>
<name>A0A5B9Q2G9_9BACT</name>
<dbReference type="PANTHER" id="PTHR42695">
    <property type="entry name" value="GLUTAMINE AMIDOTRANSFERASE YLR126C-RELATED"/>
    <property type="match status" value="1"/>
</dbReference>
<dbReference type="PROSITE" id="PS51273">
    <property type="entry name" value="GATASE_TYPE_1"/>
    <property type="match status" value="1"/>
</dbReference>
<feature type="domain" description="Glutamine amidotransferase" evidence="1">
    <location>
        <begin position="53"/>
        <end position="193"/>
    </location>
</feature>
<dbReference type="PANTHER" id="PTHR42695:SF5">
    <property type="entry name" value="GLUTAMINE AMIDOTRANSFERASE YLR126C-RELATED"/>
    <property type="match status" value="1"/>
</dbReference>
<dbReference type="InterPro" id="IPR029062">
    <property type="entry name" value="Class_I_gatase-like"/>
</dbReference>
<dbReference type="GO" id="GO:0003922">
    <property type="term" value="F:GMP synthase (glutamine-hydrolyzing) activity"/>
    <property type="evidence" value="ECO:0007669"/>
    <property type="project" value="UniProtKB-EC"/>
</dbReference>
<keyword evidence="3" id="KW-1185">Reference proteome</keyword>
<dbReference type="AlphaFoldDB" id="A0A5B9Q2G9"/>
<dbReference type="InterPro" id="IPR044992">
    <property type="entry name" value="ChyE-like"/>
</dbReference>
<dbReference type="InterPro" id="IPR017926">
    <property type="entry name" value="GATASE"/>
</dbReference>
<gene>
    <name evidence="2" type="primary">guaA_2</name>
    <name evidence="2" type="ORF">Pr1d_04780</name>
</gene>
<evidence type="ECO:0000313" key="2">
    <source>
        <dbReference type="EMBL" id="QEG33217.1"/>
    </source>
</evidence>
<sequence>MARNQLPNFLLLQVRNQDDHMREQEVDCFARALTCSRQSIERVDLLRANPTKADLDRADIVLLGGSGDYSVTDEGPWLERILDSLRQLADLAKPTFASCWGFQAFARALGGKCIHDPAHAELGNVELGLTVAGQTDPLFGQLPHSFLGHAGHEDHVVALPPGAVLLASTPEVRNQAFRLADLPIYCTQFHPELDRAGFLQRVEAYPRYVEQIVGIPYGEFAATCRETPEANTLLKRFVELIG</sequence>
<organism evidence="2 3">
    <name type="scientific">Bythopirellula goksoeyrii</name>
    <dbReference type="NCBI Taxonomy" id="1400387"/>
    <lineage>
        <taxon>Bacteria</taxon>
        <taxon>Pseudomonadati</taxon>
        <taxon>Planctomycetota</taxon>
        <taxon>Planctomycetia</taxon>
        <taxon>Pirellulales</taxon>
        <taxon>Lacipirellulaceae</taxon>
        <taxon>Bythopirellula</taxon>
    </lineage>
</organism>
<proteinExistence type="predicted"/>
<reference evidence="2 3" key="1">
    <citation type="submission" date="2019-08" db="EMBL/GenBank/DDBJ databases">
        <title>Deep-cultivation of Planctomycetes and their phenomic and genomic characterization uncovers novel biology.</title>
        <authorList>
            <person name="Wiegand S."/>
            <person name="Jogler M."/>
            <person name="Boedeker C."/>
            <person name="Pinto D."/>
            <person name="Vollmers J."/>
            <person name="Rivas-Marin E."/>
            <person name="Kohn T."/>
            <person name="Peeters S.H."/>
            <person name="Heuer A."/>
            <person name="Rast P."/>
            <person name="Oberbeckmann S."/>
            <person name="Bunk B."/>
            <person name="Jeske O."/>
            <person name="Meyerdierks A."/>
            <person name="Storesund J.E."/>
            <person name="Kallscheuer N."/>
            <person name="Luecker S."/>
            <person name="Lage O.M."/>
            <person name="Pohl T."/>
            <person name="Merkel B.J."/>
            <person name="Hornburger P."/>
            <person name="Mueller R.-W."/>
            <person name="Bruemmer F."/>
            <person name="Labrenz M."/>
            <person name="Spormann A.M."/>
            <person name="Op den Camp H."/>
            <person name="Overmann J."/>
            <person name="Amann R."/>
            <person name="Jetten M.S.M."/>
            <person name="Mascher T."/>
            <person name="Medema M.H."/>
            <person name="Devos D.P."/>
            <person name="Kaster A.-K."/>
            <person name="Ovreas L."/>
            <person name="Rohde M."/>
            <person name="Galperin M.Y."/>
            <person name="Jogler C."/>
        </authorList>
    </citation>
    <scope>NUCLEOTIDE SEQUENCE [LARGE SCALE GENOMIC DNA]</scope>
    <source>
        <strain evidence="2 3">Pr1d</strain>
    </source>
</reference>